<dbReference type="HAMAP" id="MF_00505">
    <property type="entry name" value="HSP90"/>
    <property type="match status" value="1"/>
</dbReference>
<keyword evidence="6" id="KW-0175">Coiled coil</keyword>
<keyword evidence="5" id="KW-0963">Cytoplasm</keyword>
<keyword evidence="9" id="KW-1185">Reference proteome</keyword>
<feature type="region of interest" description="A; substrate-binding" evidence="5">
    <location>
        <begin position="1"/>
        <end position="343"/>
    </location>
</feature>
<dbReference type="CDD" id="cd16927">
    <property type="entry name" value="HATPase_Hsp90-like"/>
    <property type="match status" value="1"/>
</dbReference>
<dbReference type="SUPFAM" id="SSF55874">
    <property type="entry name" value="ATPase domain of HSP90 chaperone/DNA topoisomerase II/histidine kinase"/>
    <property type="match status" value="1"/>
</dbReference>
<dbReference type="RefSeq" id="WP_048875526.1">
    <property type="nucleotide sequence ID" value="NZ_CP011126.1"/>
</dbReference>
<dbReference type="PIRSF" id="PIRSF002583">
    <property type="entry name" value="Hsp90"/>
    <property type="match status" value="1"/>
</dbReference>
<keyword evidence="5" id="KW-0346">Stress response</keyword>
<dbReference type="SUPFAM" id="SSF54211">
    <property type="entry name" value="Ribosomal protein S5 domain 2-like"/>
    <property type="match status" value="1"/>
</dbReference>
<feature type="region of interest" description="C" evidence="5">
    <location>
        <begin position="559"/>
        <end position="631"/>
    </location>
</feature>
<evidence type="ECO:0000256" key="5">
    <source>
        <dbReference type="HAMAP-Rule" id="MF_00505"/>
    </source>
</evidence>
<comment type="subcellular location">
    <subcellularLocation>
        <location evidence="5">Cytoplasm</location>
    </subcellularLocation>
</comment>
<comment type="function">
    <text evidence="5">Molecular chaperone. Has ATPase activity.</text>
</comment>
<dbReference type="InterPro" id="IPR020568">
    <property type="entry name" value="Ribosomal_Su5_D2-typ_SF"/>
</dbReference>
<comment type="caution">
    <text evidence="5">Lacks conserved residue(s) required for the propagation of feature annotation.</text>
</comment>
<dbReference type="InterPro" id="IPR036890">
    <property type="entry name" value="HATPase_C_sf"/>
</dbReference>
<dbReference type="Gene3D" id="1.20.120.790">
    <property type="entry name" value="Heat shock protein 90, C-terminal domain"/>
    <property type="match status" value="1"/>
</dbReference>
<reference evidence="8 9" key="1">
    <citation type="journal article" date="2015" name="Genome Biol. Evol.">
        <title>Distinctive Genome Reduction Rates Revealed by Genomic Analyses of Two Coxiella-Like Endosymbionts in Ticks.</title>
        <authorList>
            <person name="Gottlieb Y."/>
            <person name="Lalzar I."/>
            <person name="Klasson L."/>
        </authorList>
    </citation>
    <scope>NUCLEOTIDE SEQUENCE [LARGE SCALE GENOMIC DNA]</scope>
    <source>
        <strain evidence="8 9">CRt</strain>
    </source>
</reference>
<evidence type="ECO:0000256" key="1">
    <source>
        <dbReference type="ARBA" id="ARBA00008239"/>
    </source>
</evidence>
<dbReference type="InterPro" id="IPR037196">
    <property type="entry name" value="HSP90_C"/>
</dbReference>
<dbReference type="PRINTS" id="PR00775">
    <property type="entry name" value="HEATSHOCK90"/>
</dbReference>
<name>A0ABM5UV57_9COXI</name>
<dbReference type="SUPFAM" id="SSF110942">
    <property type="entry name" value="HSP90 C-terminal domain"/>
    <property type="match status" value="1"/>
</dbReference>
<protein>
    <recommendedName>
        <fullName evidence="5">Chaperone protein HtpG</fullName>
    </recommendedName>
    <alternativeName>
        <fullName evidence="5">Heat shock protein HtpG</fullName>
    </alternativeName>
    <alternativeName>
        <fullName evidence="5">High temperature protein G</fullName>
    </alternativeName>
</protein>
<dbReference type="Proteomes" id="UP000063965">
    <property type="component" value="Chromosome"/>
</dbReference>
<dbReference type="InterPro" id="IPR003594">
    <property type="entry name" value="HATPase_dom"/>
</dbReference>
<accession>A0ABM5UV57</accession>
<keyword evidence="2 5" id="KW-0547">Nucleotide-binding</keyword>
<dbReference type="Gene3D" id="3.40.50.11260">
    <property type="match status" value="1"/>
</dbReference>
<dbReference type="PANTHER" id="PTHR11528">
    <property type="entry name" value="HEAT SHOCK PROTEIN 90 FAMILY MEMBER"/>
    <property type="match status" value="1"/>
</dbReference>
<dbReference type="InterPro" id="IPR001404">
    <property type="entry name" value="Hsp90_fam"/>
</dbReference>
<evidence type="ECO:0000313" key="8">
    <source>
        <dbReference type="EMBL" id="AKQ33863.1"/>
    </source>
</evidence>
<feature type="domain" description="Histidine kinase/HSP90-like ATPase" evidence="7">
    <location>
        <begin position="30"/>
        <end position="187"/>
    </location>
</feature>
<dbReference type="SMART" id="SM00387">
    <property type="entry name" value="HATPase_c"/>
    <property type="match status" value="1"/>
</dbReference>
<comment type="similarity">
    <text evidence="1 5">Belongs to the heat shock protein 90 family.</text>
</comment>
<feature type="coiled-coil region" evidence="6">
    <location>
        <begin position="493"/>
        <end position="527"/>
    </location>
</feature>
<dbReference type="NCBIfam" id="NF003555">
    <property type="entry name" value="PRK05218.1"/>
    <property type="match status" value="1"/>
</dbReference>
<dbReference type="InterPro" id="IPR020575">
    <property type="entry name" value="Hsp90_N"/>
</dbReference>
<dbReference type="Gene3D" id="3.30.230.80">
    <property type="match status" value="1"/>
</dbReference>
<keyword evidence="3 5" id="KW-0067">ATP-binding</keyword>
<evidence type="ECO:0000259" key="7">
    <source>
        <dbReference type="SMART" id="SM00387"/>
    </source>
</evidence>
<dbReference type="Pfam" id="PF00183">
    <property type="entry name" value="HSP90"/>
    <property type="match status" value="1"/>
</dbReference>
<dbReference type="Gene3D" id="3.30.565.10">
    <property type="entry name" value="Histidine kinase-like ATPase, C-terminal domain"/>
    <property type="match status" value="1"/>
</dbReference>
<comment type="subunit">
    <text evidence="5">Homodimer.</text>
</comment>
<evidence type="ECO:0000313" key="9">
    <source>
        <dbReference type="Proteomes" id="UP000063965"/>
    </source>
</evidence>
<evidence type="ECO:0000256" key="3">
    <source>
        <dbReference type="ARBA" id="ARBA00022840"/>
    </source>
</evidence>
<dbReference type="EMBL" id="CP011126">
    <property type="protein sequence ID" value="AKQ33863.1"/>
    <property type="molecule type" value="Genomic_DNA"/>
</dbReference>
<proteinExistence type="inferred from homology"/>
<evidence type="ECO:0000256" key="4">
    <source>
        <dbReference type="ARBA" id="ARBA00023186"/>
    </source>
</evidence>
<organism evidence="8 9">
    <name type="scientific">Candidatus Coxiella mudrowiae</name>
    <dbReference type="NCBI Taxonomy" id="2054173"/>
    <lineage>
        <taxon>Bacteria</taxon>
        <taxon>Pseudomonadati</taxon>
        <taxon>Pseudomonadota</taxon>
        <taxon>Gammaproteobacteria</taxon>
        <taxon>Legionellales</taxon>
        <taxon>Coxiellaceae</taxon>
        <taxon>Coxiella</taxon>
    </lineage>
</organism>
<sequence>MSFQPKTEILSFEAEVKQLLHLVAHSLYSNDEIFLRELISNSSDAENKLDYQALSDATLYEGDAELKIWVDIDKDSRTIIIRDNGIGMNREEVIENLGTIAKSGTRAFRELLTEKNAEESQLIGQFGVGFYSAFIVADRVIVRTRRAGMKANQSVEWKSNGEGEYTIKNINKSSRGTEVILHLKKEKEEFLDPMRLRSIITKYSDHILRPIVMKKITINEDEAKNKKEPEEEVVNRANALWTLSKDKIKEEEYKELYKHIAYDFEDPLAWAYNRVEGKLEYTTLLYIPARAPFDLWNREGQHGLKLYVKHVFIMDDAEHFMPMYLRFVKGIVDSNDLPLNISRELLQSNEIINKIKAGCVKRVLSLLEELTNDKQKYAKFWRAFGQLLKEGPAEDFANRDRIVNLLRFASTHNNNEEENVSLKDYINRLKPEQDKIYYIIADTYLAAKNSPLLEVFQKKGIEVLLMHDRVDEWLVAHLAEFEGKSLQSVAKGALDLGELEKEEKEEVQKAEKELDDILKQLKETLGEKVKEVRFTNRLTDSPSCVVFDENEMSGHLQRLLLQTGQEFIQTKPILEINPTHPLILRVKSESNKERLNRWVELLLNQALLAEGEQLKNPAEFVKVVNELLLDS</sequence>
<gene>
    <name evidence="5 8" type="primary">htpG</name>
    <name evidence="8" type="ORF">CleRT_12940</name>
</gene>
<dbReference type="Pfam" id="PF13589">
    <property type="entry name" value="HATPase_c_3"/>
    <property type="match status" value="1"/>
</dbReference>
<evidence type="ECO:0000256" key="2">
    <source>
        <dbReference type="ARBA" id="ARBA00022741"/>
    </source>
</evidence>
<keyword evidence="4 5" id="KW-0143">Chaperone</keyword>
<evidence type="ECO:0000256" key="6">
    <source>
        <dbReference type="SAM" id="Coils"/>
    </source>
</evidence>